<dbReference type="Proteomes" id="UP001596505">
    <property type="component" value="Unassembled WGS sequence"/>
</dbReference>
<comment type="catalytic activity">
    <reaction evidence="11 12">
        <text>L-aspartate 4-semialdehyde + pyruvate = (2S,4S)-4-hydroxy-2,3,4,5-tetrahydrodipicolinate + H2O + H(+)</text>
        <dbReference type="Rhea" id="RHEA:34171"/>
        <dbReference type="ChEBI" id="CHEBI:15361"/>
        <dbReference type="ChEBI" id="CHEBI:15377"/>
        <dbReference type="ChEBI" id="CHEBI:15378"/>
        <dbReference type="ChEBI" id="CHEBI:67139"/>
        <dbReference type="ChEBI" id="CHEBI:537519"/>
        <dbReference type="EC" id="4.3.3.7"/>
    </reaction>
</comment>
<keyword evidence="10 12" id="KW-0704">Schiff base</keyword>
<evidence type="ECO:0000256" key="8">
    <source>
        <dbReference type="ARBA" id="ARBA00023154"/>
    </source>
</evidence>
<dbReference type="InterPro" id="IPR002220">
    <property type="entry name" value="DapA-like"/>
</dbReference>
<dbReference type="PRINTS" id="PR00146">
    <property type="entry name" value="DHPICSNTHASE"/>
</dbReference>
<dbReference type="NCBIfam" id="TIGR00674">
    <property type="entry name" value="dapA"/>
    <property type="match status" value="1"/>
</dbReference>
<evidence type="ECO:0000313" key="14">
    <source>
        <dbReference type="EMBL" id="MFC7392602.1"/>
    </source>
</evidence>
<feature type="active site" description="Schiff-base intermediate with substrate" evidence="12">
    <location>
        <position position="163"/>
    </location>
</feature>
<gene>
    <name evidence="12 14" type="primary">dapA</name>
    <name evidence="14" type="ORF">ACFQRG_06345</name>
</gene>
<keyword evidence="5 12" id="KW-0963">Cytoplasm</keyword>
<dbReference type="PROSITE" id="PS00665">
    <property type="entry name" value="DHDPS_1"/>
    <property type="match status" value="1"/>
</dbReference>
<feature type="active site" description="Proton donor/acceptor" evidence="12">
    <location>
        <position position="135"/>
    </location>
</feature>
<organism evidence="14 15">
    <name type="scientific">Scopulibacillus cellulosilyticus</name>
    <dbReference type="NCBI Taxonomy" id="2665665"/>
    <lineage>
        <taxon>Bacteria</taxon>
        <taxon>Bacillati</taxon>
        <taxon>Bacillota</taxon>
        <taxon>Bacilli</taxon>
        <taxon>Bacillales</taxon>
        <taxon>Sporolactobacillaceae</taxon>
        <taxon>Scopulibacillus</taxon>
    </lineage>
</organism>
<dbReference type="EC" id="4.3.3.7" evidence="4 12"/>
<comment type="caution">
    <text evidence="14">The sequence shown here is derived from an EMBL/GenBank/DDBJ whole genome shotgun (WGS) entry which is preliminary data.</text>
</comment>
<dbReference type="InterPro" id="IPR020624">
    <property type="entry name" value="Schiff_base-form_aldolases_CS"/>
</dbReference>
<name>A0ABW2PVA5_9BACL</name>
<dbReference type="InterPro" id="IPR020625">
    <property type="entry name" value="Schiff_base-form_aldolases_AS"/>
</dbReference>
<evidence type="ECO:0000256" key="11">
    <source>
        <dbReference type="ARBA" id="ARBA00047836"/>
    </source>
</evidence>
<evidence type="ECO:0000313" key="15">
    <source>
        <dbReference type="Proteomes" id="UP001596505"/>
    </source>
</evidence>
<dbReference type="GO" id="GO:0008840">
    <property type="term" value="F:4-hydroxy-tetrahydrodipicolinate synthase activity"/>
    <property type="evidence" value="ECO:0007669"/>
    <property type="project" value="UniProtKB-EC"/>
</dbReference>
<evidence type="ECO:0000256" key="13">
    <source>
        <dbReference type="PIRNR" id="PIRNR001365"/>
    </source>
</evidence>
<comment type="subcellular location">
    <subcellularLocation>
        <location evidence="12">Cytoplasm</location>
    </subcellularLocation>
</comment>
<evidence type="ECO:0000256" key="4">
    <source>
        <dbReference type="ARBA" id="ARBA00012086"/>
    </source>
</evidence>
<dbReference type="RefSeq" id="WP_380964856.1">
    <property type="nucleotide sequence ID" value="NZ_JBHTCO010000004.1"/>
</dbReference>
<evidence type="ECO:0000256" key="2">
    <source>
        <dbReference type="ARBA" id="ARBA00005120"/>
    </source>
</evidence>
<dbReference type="InterPro" id="IPR005263">
    <property type="entry name" value="DapA"/>
</dbReference>
<dbReference type="Gene3D" id="3.20.20.70">
    <property type="entry name" value="Aldolase class I"/>
    <property type="match status" value="1"/>
</dbReference>
<keyword evidence="6 12" id="KW-0028">Amino-acid biosynthesis</keyword>
<feature type="site" description="Part of a proton relay during catalysis" evidence="12">
    <location>
        <position position="109"/>
    </location>
</feature>
<dbReference type="SUPFAM" id="SSF51569">
    <property type="entry name" value="Aldolase"/>
    <property type="match status" value="1"/>
</dbReference>
<dbReference type="CDD" id="cd00950">
    <property type="entry name" value="DHDPS"/>
    <property type="match status" value="1"/>
</dbReference>
<dbReference type="HAMAP" id="MF_00418">
    <property type="entry name" value="DapA"/>
    <property type="match status" value="1"/>
</dbReference>
<evidence type="ECO:0000256" key="7">
    <source>
        <dbReference type="ARBA" id="ARBA00022915"/>
    </source>
</evidence>
<reference evidence="15" key="1">
    <citation type="journal article" date="2019" name="Int. J. Syst. Evol. Microbiol.">
        <title>The Global Catalogue of Microorganisms (GCM) 10K type strain sequencing project: providing services to taxonomists for standard genome sequencing and annotation.</title>
        <authorList>
            <consortium name="The Broad Institute Genomics Platform"/>
            <consortium name="The Broad Institute Genome Sequencing Center for Infectious Disease"/>
            <person name="Wu L."/>
            <person name="Ma J."/>
        </authorList>
    </citation>
    <scope>NUCLEOTIDE SEQUENCE [LARGE SCALE GENOMIC DNA]</scope>
    <source>
        <strain evidence="15">CGMCC 1.16305</strain>
    </source>
</reference>
<comment type="similarity">
    <text evidence="3 12 13">Belongs to the DapA family.</text>
</comment>
<evidence type="ECO:0000256" key="9">
    <source>
        <dbReference type="ARBA" id="ARBA00023239"/>
    </source>
</evidence>
<evidence type="ECO:0000256" key="6">
    <source>
        <dbReference type="ARBA" id="ARBA00022605"/>
    </source>
</evidence>
<proteinExistence type="inferred from homology"/>
<dbReference type="PIRSF" id="PIRSF001365">
    <property type="entry name" value="DHDPS"/>
    <property type="match status" value="1"/>
</dbReference>
<protein>
    <recommendedName>
        <fullName evidence="4 12">4-hydroxy-tetrahydrodipicolinate synthase</fullName>
        <shortName evidence="12">HTPA synthase</shortName>
        <ecNumber evidence="4 12">4.3.3.7</ecNumber>
    </recommendedName>
</protein>
<dbReference type="EMBL" id="JBHTCO010000004">
    <property type="protein sequence ID" value="MFC7392602.1"/>
    <property type="molecule type" value="Genomic_DNA"/>
</dbReference>
<feature type="site" description="Part of a proton relay during catalysis" evidence="12">
    <location>
        <position position="46"/>
    </location>
</feature>
<accession>A0ABW2PVA5</accession>
<evidence type="ECO:0000256" key="12">
    <source>
        <dbReference type="HAMAP-Rule" id="MF_00418"/>
    </source>
</evidence>
<evidence type="ECO:0000256" key="3">
    <source>
        <dbReference type="ARBA" id="ARBA00007592"/>
    </source>
</evidence>
<dbReference type="InterPro" id="IPR013785">
    <property type="entry name" value="Aldolase_TIM"/>
</dbReference>
<evidence type="ECO:0000256" key="5">
    <source>
        <dbReference type="ARBA" id="ARBA00022490"/>
    </source>
</evidence>
<comment type="pathway">
    <text evidence="2 12">Amino-acid biosynthesis; L-lysine biosynthesis via DAP pathway; (S)-tetrahydrodipicolinate from L-aspartate: step 3/4.</text>
</comment>
<evidence type="ECO:0000256" key="1">
    <source>
        <dbReference type="ARBA" id="ARBA00003294"/>
    </source>
</evidence>
<feature type="binding site" evidence="12">
    <location>
        <position position="205"/>
    </location>
    <ligand>
        <name>pyruvate</name>
        <dbReference type="ChEBI" id="CHEBI:15361"/>
    </ligand>
</feature>
<dbReference type="PANTHER" id="PTHR12128">
    <property type="entry name" value="DIHYDRODIPICOLINATE SYNTHASE"/>
    <property type="match status" value="1"/>
</dbReference>
<feature type="binding site" evidence="12">
    <location>
        <position position="47"/>
    </location>
    <ligand>
        <name>pyruvate</name>
        <dbReference type="ChEBI" id="CHEBI:15361"/>
    </ligand>
</feature>
<dbReference type="PANTHER" id="PTHR12128:SF66">
    <property type="entry name" value="4-HYDROXY-2-OXOGLUTARATE ALDOLASE, MITOCHONDRIAL"/>
    <property type="match status" value="1"/>
</dbReference>
<keyword evidence="15" id="KW-1185">Reference proteome</keyword>
<evidence type="ECO:0000256" key="10">
    <source>
        <dbReference type="ARBA" id="ARBA00023270"/>
    </source>
</evidence>
<dbReference type="PROSITE" id="PS00666">
    <property type="entry name" value="DHDPS_2"/>
    <property type="match status" value="1"/>
</dbReference>
<dbReference type="Pfam" id="PF00701">
    <property type="entry name" value="DHDPS"/>
    <property type="match status" value="1"/>
</dbReference>
<comment type="caution">
    <text evidence="12">Was originally thought to be a dihydrodipicolinate synthase (DHDPS), catalyzing the condensation of (S)-aspartate-beta-semialdehyde [(S)-ASA] and pyruvate to dihydrodipicolinate (DHDP). However, it was shown in E.coli that the product of the enzymatic reaction is not dihydrodipicolinate but in fact (4S)-4-hydroxy-2,3,4,5-tetrahydro-(2S)-dipicolinic acid (HTPA), and that the consecutive dehydration reaction leading to DHDP is not spontaneous but catalyzed by DapB.</text>
</comment>
<sequence>MADFGRLLTAMVTPFDDKGELSLERTTALVEYLIEHQTEGLVVAGTTGESPTLSKDEKLKLFEHVVKVVDGRIPVIVGTGSNNTAESVEFSRKAEALGVDGIMIVAPYYNKPNQEGLYQHFKTIAESINVPVMIYNIPGRSSVNITAETIIRLSEIDNITSVKEASGNLDQMAAIIRGTSDDFILYSGDDGLTLPVLSIGGHGVISVASHVIGDGMSNMIQDFLSGNHEDAAKQHLKYLPVMRELFAAPSPVPVKALLSQVGVETGPVRLPMVDLTEEEKSSLTKIFKEL</sequence>
<comment type="function">
    <text evidence="1 12">Catalyzes the condensation of (S)-aspartate-beta-semialdehyde [(S)-ASA] and pyruvate to 4-hydroxy-tetrahydrodipicolinate (HTPA).</text>
</comment>
<keyword evidence="9 12" id="KW-0456">Lyase</keyword>
<comment type="subunit">
    <text evidence="12">Homotetramer; dimer of dimers.</text>
</comment>
<keyword evidence="8 12" id="KW-0457">Lysine biosynthesis</keyword>
<dbReference type="SMART" id="SM01130">
    <property type="entry name" value="DHDPS"/>
    <property type="match status" value="1"/>
</dbReference>
<keyword evidence="7 12" id="KW-0220">Diaminopimelate biosynthesis</keyword>